<dbReference type="EMBL" id="CABVQH010000019">
    <property type="protein sequence ID" value="VWD09236.1"/>
    <property type="molecule type" value="Genomic_DNA"/>
</dbReference>
<accession>A0A6P2XMG6</accession>
<proteinExistence type="predicted"/>
<evidence type="ECO:0000313" key="1">
    <source>
        <dbReference type="EMBL" id="VWD09236.1"/>
    </source>
</evidence>
<dbReference type="InterPro" id="IPR027417">
    <property type="entry name" value="P-loop_NTPase"/>
</dbReference>
<dbReference type="RefSeq" id="WP_174953017.1">
    <property type="nucleotide sequence ID" value="NZ_CABVQH010000019.1"/>
</dbReference>
<gene>
    <name evidence="1" type="ORF">BLA18109_05107</name>
</gene>
<organism evidence="1 2">
    <name type="scientific">Burkholderia lata (strain ATCC 17760 / DSM 23089 / LMG 22485 / NCIMB 9086 / R18194 / 383)</name>
    <dbReference type="NCBI Taxonomy" id="482957"/>
    <lineage>
        <taxon>Bacteria</taxon>
        <taxon>Pseudomonadati</taxon>
        <taxon>Pseudomonadota</taxon>
        <taxon>Betaproteobacteria</taxon>
        <taxon>Burkholderiales</taxon>
        <taxon>Burkholderiaceae</taxon>
        <taxon>Burkholderia</taxon>
        <taxon>Burkholderia cepacia complex</taxon>
    </lineage>
</organism>
<name>A0A6P2XMG6_BURL3</name>
<reference evidence="1 2" key="1">
    <citation type="submission" date="2019-09" db="EMBL/GenBank/DDBJ databases">
        <authorList>
            <person name="Depoorter E."/>
        </authorList>
    </citation>
    <scope>NUCLEOTIDE SEQUENCE [LARGE SCALE GENOMIC DNA]</scope>
    <source>
        <strain evidence="1">R-18109</strain>
    </source>
</reference>
<protein>
    <submittedName>
        <fullName evidence="1">Uncharacterized protein</fullName>
    </submittedName>
</protein>
<evidence type="ECO:0000313" key="2">
    <source>
        <dbReference type="Proteomes" id="UP000494260"/>
    </source>
</evidence>
<sequence length="1417" mass="158826">MMMTTTVELSRTFSRRNRPSEGDDWERYLDVAARGRLTWSDLHEQRIVVVVGEAGIGKTTEFKSETERLRRLGKAAFFIELNQLVDSESWTLALGQFVEAFNAWQQSTEDGYFFLDAVDEARLTSHAALKRALQVVNANLWKHFPKVRVAISSRLTDWSIQDVQLAVDELLVSPIELACRPRPELAAVPSGKSAPVRIQEQLEEEHTQPFVAALAPLSLSEAQKLADAWLIPDTQEFWVAVRDGEYEHLATRPLDLRWMVEVWKAKRSLGTYRELIEGSVANRLIDTNPSYQVSGAVLSPEQLREGAELLAAATELSGRAYICCELISTPPQDQVAPIEVLVKWKANDVARLLASALFDDATFGRVKFHHRTVRAYLAACWLDRQLLAGAPLRRVLSIFVTSPFDEQVLIPSRRWAFCWLAAINAKVREWLVRHFPEMLLFDGDPEAWDRLSADAAFAHYVQWLNDGHRPDWYNNAAEYKRVGRALSRGQVATHISDAELPMNVKLILLPIVAHARLLDCSSAVFNLYVDSPPGSREQLRALQTLKGIATAKQRDAIKTSLLASSYTSNELIAAALVVVGVTSLTTAELTQSFMTAASEDEYGQGPMARAITQDILPEAAPPTLNAILDAVLACLPVQGRLHEFNKFQGSKPPRAWLLDVLPTCLERLLSVLGPTTATYPAIFLRAAIYIELLRDGWYTDRDLQSIRDLVANHPYFRWKLASDFSKTSCISNLTTRMCWSSCLVTFDAEDLPELTSRANDASLPPTERLFWFDIAKEIAKGYLRKLARKQALAALIAGVDAQARTNCIAIERANLASGLIQQHGWKLERRKHEDEMRARLQGIVENVRSSIDHVRDASCTDTLCWLVQYSLEHSGRDDIMSVDYNTIARDLGSHIAEALAEGLKKIWQTIDPPDPAEYSNGTLPWDAILAVAGLHTTLSEGQEVTALTEGDAERAARLSVWELKRPPEWFYGLVASHRETVEKALRPWIVAEAHQNHRASHLQRTLDLALRSDSSVRAGLIEPLLPAVLKQQIPAAETFNELFSALREDGLLSSRTIEQMCKTQLTTSRQTDELLSDTSWLRIWLHENLHRAWNWFEKSLSSVESTAKAQVKQFVETLSDFKWLRTPLDDIAVDVLMKLHALVSKHRTEEDAASDRADTNTFAPSMTRLLETIPGVLVGIPGAAAHQALIRLAVTETDPITKVWLNGKVHEHASLQASQAGSFDLRGLHSIGSPLSYEAQSAEQLFEQVIARLEELRTGMEEGPFSDRGLLQNGMKERLLQLWLAARLRDTPNGRFSVHREEDVDADNETDIQVSARNWNVCIEIKPVDAKRGYSAVSLTSTIRDQLVGQYLKGFNSSHGILVLFRLDKKTWDIPGVGKRQTFSTLVRYLQDQADLIKASSSHVQKLVVFPFDCVLA</sequence>
<dbReference type="SUPFAM" id="SSF52540">
    <property type="entry name" value="P-loop containing nucleoside triphosphate hydrolases"/>
    <property type="match status" value="1"/>
</dbReference>
<dbReference type="Proteomes" id="UP000494260">
    <property type="component" value="Unassembled WGS sequence"/>
</dbReference>